<dbReference type="InterPro" id="IPR036271">
    <property type="entry name" value="Tet_transcr_reg_TetR-rel_C_sf"/>
</dbReference>
<dbReference type="OrthoDB" id="2373640at2"/>
<organism evidence="5 6">
    <name type="scientific">Gracilibacillus dipsosauri</name>
    <dbReference type="NCBI Taxonomy" id="178340"/>
    <lineage>
        <taxon>Bacteria</taxon>
        <taxon>Bacillati</taxon>
        <taxon>Bacillota</taxon>
        <taxon>Bacilli</taxon>
        <taxon>Bacillales</taxon>
        <taxon>Bacillaceae</taxon>
        <taxon>Gracilibacillus</taxon>
    </lineage>
</organism>
<dbReference type="PROSITE" id="PS50977">
    <property type="entry name" value="HTH_TETR_2"/>
    <property type="match status" value="1"/>
</dbReference>
<dbReference type="SUPFAM" id="SSF46689">
    <property type="entry name" value="Homeodomain-like"/>
    <property type="match status" value="1"/>
</dbReference>
<dbReference type="Proteomes" id="UP000245624">
    <property type="component" value="Unassembled WGS sequence"/>
</dbReference>
<dbReference type="PRINTS" id="PR00455">
    <property type="entry name" value="HTHTETR"/>
</dbReference>
<evidence type="ECO:0000256" key="2">
    <source>
        <dbReference type="ARBA" id="ARBA00023125"/>
    </source>
</evidence>
<dbReference type="GO" id="GO:0003677">
    <property type="term" value="F:DNA binding"/>
    <property type="evidence" value="ECO:0007669"/>
    <property type="project" value="UniProtKB-UniRule"/>
</dbReference>
<dbReference type="InterPro" id="IPR009057">
    <property type="entry name" value="Homeodomain-like_sf"/>
</dbReference>
<evidence type="ECO:0000256" key="3">
    <source>
        <dbReference type="PROSITE-ProRule" id="PRU00335"/>
    </source>
</evidence>
<proteinExistence type="predicted"/>
<protein>
    <submittedName>
        <fullName evidence="5">TetR/AcrR family transcriptional regulator</fullName>
    </submittedName>
</protein>
<dbReference type="PANTHER" id="PTHR43479:SF11">
    <property type="entry name" value="ACREF_ENVCD OPERON REPRESSOR-RELATED"/>
    <property type="match status" value="1"/>
</dbReference>
<dbReference type="EMBL" id="QGTD01000007">
    <property type="protein sequence ID" value="PWU69141.1"/>
    <property type="molecule type" value="Genomic_DNA"/>
</dbReference>
<sequence>MPRTKEQFEAMRLATKEKIHSAAIKLFAKKGFAATGIQDIAKSAGISIGLLYRHYKTKDDLFNDLVSYATAGIERIIGRFKSDLSPNEVFREFTFEILNDFKKDDEFANFLMIMNQSFTMDNSSHQVQQLKKKSEAMIKQTAVLIEKGQKLGQFKNGNATEMAYYYFASIQGLAMMKLLLGEQFITPSLNLVTSAIVKEDL</sequence>
<dbReference type="SUPFAM" id="SSF48498">
    <property type="entry name" value="Tetracyclin repressor-like, C-terminal domain"/>
    <property type="match status" value="1"/>
</dbReference>
<reference evidence="5 6" key="1">
    <citation type="submission" date="2018-05" db="EMBL/GenBank/DDBJ databases">
        <title>Genomic analysis of Gracilibacillus dipsosauri DD1 reveals novel features of a salt-tolerant amylase.</title>
        <authorList>
            <person name="Deutch C.E."/>
            <person name="Yang S."/>
        </authorList>
    </citation>
    <scope>NUCLEOTIDE SEQUENCE [LARGE SCALE GENOMIC DNA]</scope>
    <source>
        <strain evidence="5 6">DD1</strain>
    </source>
</reference>
<feature type="domain" description="HTH tetR-type" evidence="4">
    <location>
        <begin position="13"/>
        <end position="73"/>
    </location>
</feature>
<dbReference type="RefSeq" id="WP_109983899.1">
    <property type="nucleotide sequence ID" value="NZ_QGTD01000007.1"/>
</dbReference>
<dbReference type="Gene3D" id="1.10.357.10">
    <property type="entry name" value="Tetracycline Repressor, domain 2"/>
    <property type="match status" value="1"/>
</dbReference>
<feature type="DNA-binding region" description="H-T-H motif" evidence="3">
    <location>
        <begin position="36"/>
        <end position="55"/>
    </location>
</feature>
<keyword evidence="1" id="KW-0678">Repressor</keyword>
<dbReference type="InterPro" id="IPR001647">
    <property type="entry name" value="HTH_TetR"/>
</dbReference>
<dbReference type="Pfam" id="PF00440">
    <property type="entry name" value="TetR_N"/>
    <property type="match status" value="1"/>
</dbReference>
<dbReference type="PANTHER" id="PTHR43479">
    <property type="entry name" value="ACREF/ENVCD OPERON REPRESSOR-RELATED"/>
    <property type="match status" value="1"/>
</dbReference>
<evidence type="ECO:0000259" key="4">
    <source>
        <dbReference type="PROSITE" id="PS50977"/>
    </source>
</evidence>
<dbReference type="InterPro" id="IPR050624">
    <property type="entry name" value="HTH-type_Tx_Regulator"/>
</dbReference>
<name>A0A317L010_9BACI</name>
<evidence type="ECO:0000313" key="5">
    <source>
        <dbReference type="EMBL" id="PWU69141.1"/>
    </source>
</evidence>
<comment type="caution">
    <text evidence="5">The sequence shown here is derived from an EMBL/GenBank/DDBJ whole genome shotgun (WGS) entry which is preliminary data.</text>
</comment>
<keyword evidence="6" id="KW-1185">Reference proteome</keyword>
<gene>
    <name evidence="5" type="ORF">DLJ74_06790</name>
</gene>
<evidence type="ECO:0000313" key="6">
    <source>
        <dbReference type="Proteomes" id="UP000245624"/>
    </source>
</evidence>
<keyword evidence="2 3" id="KW-0238">DNA-binding</keyword>
<evidence type="ECO:0000256" key="1">
    <source>
        <dbReference type="ARBA" id="ARBA00022491"/>
    </source>
</evidence>
<accession>A0A317L010</accession>
<dbReference type="AlphaFoldDB" id="A0A317L010"/>